<evidence type="ECO:0000256" key="4">
    <source>
        <dbReference type="ARBA" id="ARBA00022723"/>
    </source>
</evidence>
<dbReference type="InterPro" id="IPR017200">
    <property type="entry name" value="PqqE-like"/>
</dbReference>
<keyword evidence="9" id="KW-1185">Reference proteome</keyword>
<dbReference type="GO" id="GO:0051539">
    <property type="term" value="F:4 iron, 4 sulfur cluster binding"/>
    <property type="evidence" value="ECO:0007669"/>
    <property type="project" value="UniProtKB-KW"/>
</dbReference>
<evidence type="ECO:0000256" key="1">
    <source>
        <dbReference type="ARBA" id="ARBA00001966"/>
    </source>
</evidence>
<dbReference type="RefSeq" id="WP_048099027.1">
    <property type="nucleotide sequence ID" value="NZ_JFZT01000020.1"/>
</dbReference>
<keyword evidence="6" id="KW-0411">Iron-sulfur</keyword>
<dbReference type="SUPFAM" id="SSF102114">
    <property type="entry name" value="Radical SAM enzymes"/>
    <property type="match status" value="1"/>
</dbReference>
<dbReference type="InterPro" id="IPR050377">
    <property type="entry name" value="Radical_SAM_PqqE_MftC-like"/>
</dbReference>
<protein>
    <submittedName>
        <fullName evidence="8">Radical SAM protein</fullName>
    </submittedName>
</protein>
<reference evidence="8 9" key="1">
    <citation type="submission" date="2014-03" db="EMBL/GenBank/DDBJ databases">
        <title>Draft genome sequence of the novel thermoacidophilic archaea Acidianus copahuensis ALE1 strain, isolated from Copahue volcanic area in Neuquen Argentina.</title>
        <authorList>
            <person name="Urbieta M.S."/>
            <person name="Rascovan N."/>
            <person name="Castro C."/>
            <person name="Revale S."/>
            <person name="Giaveno M.A."/>
            <person name="Vazquez M.P."/>
            <person name="Donati E.R."/>
        </authorList>
    </citation>
    <scope>NUCLEOTIDE SEQUENCE [LARGE SCALE GENOMIC DNA]</scope>
    <source>
        <strain evidence="8 9">ALE1</strain>
    </source>
</reference>
<dbReference type="OrthoDB" id="30736at2157"/>
<dbReference type="Proteomes" id="UP000024332">
    <property type="component" value="Unassembled WGS sequence"/>
</dbReference>
<keyword evidence="2" id="KW-0004">4Fe-4S</keyword>
<dbReference type="InterPro" id="IPR058240">
    <property type="entry name" value="rSAM_sf"/>
</dbReference>
<evidence type="ECO:0000259" key="7">
    <source>
        <dbReference type="PROSITE" id="PS51918"/>
    </source>
</evidence>
<dbReference type="InterPro" id="IPR006638">
    <property type="entry name" value="Elp3/MiaA/NifB-like_rSAM"/>
</dbReference>
<dbReference type="PIRSF" id="PIRSF037420">
    <property type="entry name" value="PQQ_syn_pqqE"/>
    <property type="match status" value="1"/>
</dbReference>
<dbReference type="PROSITE" id="PS51918">
    <property type="entry name" value="RADICAL_SAM"/>
    <property type="match status" value="1"/>
</dbReference>
<dbReference type="AlphaFoldDB" id="A0A031LU92"/>
<dbReference type="NCBIfam" id="TIGR04085">
    <property type="entry name" value="rSAM_more_4Fe4S"/>
    <property type="match status" value="1"/>
</dbReference>
<proteinExistence type="predicted"/>
<dbReference type="SFLD" id="SFLDS00029">
    <property type="entry name" value="Radical_SAM"/>
    <property type="match status" value="1"/>
</dbReference>
<dbReference type="Gene3D" id="3.20.20.70">
    <property type="entry name" value="Aldolase class I"/>
    <property type="match status" value="1"/>
</dbReference>
<evidence type="ECO:0000313" key="9">
    <source>
        <dbReference type="Proteomes" id="UP000024332"/>
    </source>
</evidence>
<dbReference type="FunFam" id="3.20.20.70:FF:000325">
    <property type="entry name" value="Radical SAM domain protein"/>
    <property type="match status" value="1"/>
</dbReference>
<dbReference type="Pfam" id="PF04055">
    <property type="entry name" value="Radical_SAM"/>
    <property type="match status" value="1"/>
</dbReference>
<dbReference type="Pfam" id="PF13186">
    <property type="entry name" value="SPASM"/>
    <property type="match status" value="1"/>
</dbReference>
<dbReference type="GO" id="GO:0046872">
    <property type="term" value="F:metal ion binding"/>
    <property type="evidence" value="ECO:0007669"/>
    <property type="project" value="UniProtKB-KW"/>
</dbReference>
<evidence type="ECO:0000256" key="3">
    <source>
        <dbReference type="ARBA" id="ARBA00022691"/>
    </source>
</evidence>
<comment type="cofactor">
    <cofactor evidence="1">
        <name>[4Fe-4S] cluster</name>
        <dbReference type="ChEBI" id="CHEBI:49883"/>
    </cofactor>
</comment>
<dbReference type="SMART" id="SM00729">
    <property type="entry name" value="Elp3"/>
    <property type="match status" value="1"/>
</dbReference>
<dbReference type="EMBL" id="JFZT01000020">
    <property type="protein sequence ID" value="EZQ10693.1"/>
    <property type="molecule type" value="Genomic_DNA"/>
</dbReference>
<evidence type="ECO:0000256" key="5">
    <source>
        <dbReference type="ARBA" id="ARBA00023004"/>
    </source>
</evidence>
<dbReference type="STRING" id="1160895.CM19_03575"/>
<dbReference type="InterPro" id="IPR013785">
    <property type="entry name" value="Aldolase_TIM"/>
</dbReference>
<evidence type="ECO:0000256" key="2">
    <source>
        <dbReference type="ARBA" id="ARBA00022485"/>
    </source>
</evidence>
<feature type="domain" description="Radical SAM core" evidence="7">
    <location>
        <begin position="32"/>
        <end position="246"/>
    </location>
</feature>
<gene>
    <name evidence="8" type="ORF">CM19_03575</name>
</gene>
<keyword evidence="4" id="KW-0479">Metal-binding</keyword>
<dbReference type="GO" id="GO:0006783">
    <property type="term" value="P:heme biosynthetic process"/>
    <property type="evidence" value="ECO:0007669"/>
    <property type="project" value="TreeGrafter"/>
</dbReference>
<accession>A0A031LU92</accession>
<sequence length="370" mass="41141">MIPISVIVTGRGTVSFKVKGEYSPGNPSGFSKVFRPVVTWNMTYKCNLNCAHCYINAGPDKEDIVSTEEGKRIIDQIANIGSPLLIMSGGEPLMRRDFLTLAYYAKSKGLRLALSTNGTLISERIAKELKEIGFMYVGVSLDSPDPAWHDKFRGMKNAFSMTINGIRNAINAGLDVGLRFTLTRDNIDLLDDYMSLALSLGVSRITFYHISASGRGKNLKDMAYSPVQYKKFMDKLIDYAKKLKGRVEIETTLGTFDGIYLAKGEEDLDFVAESGGCGRKMISIYPDGTVYPCQFVDFSPLGNVREKDLKEIIRNIPEIFTNPVNLINGKKCSSCKYLAWCRGGDRVRAYYWGGDLLGDDPLCPINEVKD</sequence>
<dbReference type="PANTHER" id="PTHR11228:SF7">
    <property type="entry name" value="PQQA PEPTIDE CYCLASE"/>
    <property type="match status" value="1"/>
</dbReference>
<dbReference type="PANTHER" id="PTHR11228">
    <property type="entry name" value="RADICAL SAM DOMAIN PROTEIN"/>
    <property type="match status" value="1"/>
</dbReference>
<keyword evidence="5" id="KW-0408">Iron</keyword>
<dbReference type="InterPro" id="IPR007197">
    <property type="entry name" value="rSAM"/>
</dbReference>
<dbReference type="SFLD" id="SFLDG01067">
    <property type="entry name" value="SPASM/twitch_domain_containing"/>
    <property type="match status" value="1"/>
</dbReference>
<name>A0A031LU92_9CREN</name>
<keyword evidence="3" id="KW-0949">S-adenosyl-L-methionine</keyword>
<dbReference type="CDD" id="cd21123">
    <property type="entry name" value="SPASM_MftC-like"/>
    <property type="match status" value="1"/>
</dbReference>
<dbReference type="CDD" id="cd01335">
    <property type="entry name" value="Radical_SAM"/>
    <property type="match status" value="1"/>
</dbReference>
<evidence type="ECO:0000256" key="6">
    <source>
        <dbReference type="ARBA" id="ARBA00023014"/>
    </source>
</evidence>
<comment type="caution">
    <text evidence="8">The sequence shown here is derived from an EMBL/GenBank/DDBJ whole genome shotgun (WGS) entry which is preliminary data.</text>
</comment>
<organism evidence="8 9">
    <name type="scientific">Candidatus Acidianus copahuensis</name>
    <dbReference type="NCBI Taxonomy" id="1160895"/>
    <lineage>
        <taxon>Archaea</taxon>
        <taxon>Thermoproteota</taxon>
        <taxon>Thermoprotei</taxon>
        <taxon>Sulfolobales</taxon>
        <taxon>Sulfolobaceae</taxon>
        <taxon>Acidianus</taxon>
    </lineage>
</organism>
<evidence type="ECO:0000313" key="8">
    <source>
        <dbReference type="EMBL" id="EZQ10693.1"/>
    </source>
</evidence>
<dbReference type="GO" id="GO:0003824">
    <property type="term" value="F:catalytic activity"/>
    <property type="evidence" value="ECO:0007669"/>
    <property type="project" value="InterPro"/>
</dbReference>
<dbReference type="SFLD" id="SFLDG01386">
    <property type="entry name" value="main_SPASM_domain-containing"/>
    <property type="match status" value="1"/>
</dbReference>
<dbReference type="InterPro" id="IPR023885">
    <property type="entry name" value="4Fe4S-binding_SPASM_dom"/>
</dbReference>